<protein>
    <submittedName>
        <fullName evidence="3">Glutamate-1-semialdehyde 2,1-aminomutase</fullName>
        <ecNumber evidence="3">5.4.3.8</ecNumber>
    </submittedName>
</protein>
<dbReference type="PANTHER" id="PTHR43713">
    <property type="entry name" value="GLUTAMATE-1-SEMIALDEHYDE 2,1-AMINOMUTASE"/>
    <property type="match status" value="1"/>
</dbReference>
<keyword evidence="3" id="KW-0413">Isomerase</keyword>
<gene>
    <name evidence="3" type="primary">hemL_1</name>
    <name evidence="3" type="ORF">MFFC18_22220</name>
</gene>
<keyword evidence="4" id="KW-1185">Reference proteome</keyword>
<organism evidence="3 4">
    <name type="scientific">Mariniblastus fucicola</name>
    <dbReference type="NCBI Taxonomy" id="980251"/>
    <lineage>
        <taxon>Bacteria</taxon>
        <taxon>Pseudomonadati</taxon>
        <taxon>Planctomycetota</taxon>
        <taxon>Planctomycetia</taxon>
        <taxon>Pirellulales</taxon>
        <taxon>Pirellulaceae</taxon>
        <taxon>Mariniblastus</taxon>
    </lineage>
</organism>
<dbReference type="SUPFAM" id="SSF53383">
    <property type="entry name" value="PLP-dependent transferases"/>
    <property type="match status" value="1"/>
</dbReference>
<dbReference type="InterPro" id="IPR015422">
    <property type="entry name" value="PyrdxlP-dep_Trfase_small"/>
</dbReference>
<dbReference type="Pfam" id="PF00202">
    <property type="entry name" value="Aminotran_3"/>
    <property type="match status" value="1"/>
</dbReference>
<dbReference type="InterPro" id="IPR005814">
    <property type="entry name" value="Aminotrans_3"/>
</dbReference>
<dbReference type="GO" id="GO:0030170">
    <property type="term" value="F:pyridoxal phosphate binding"/>
    <property type="evidence" value="ECO:0007669"/>
    <property type="project" value="InterPro"/>
</dbReference>
<dbReference type="EMBL" id="CP042912">
    <property type="protein sequence ID" value="QEG22342.1"/>
    <property type="molecule type" value="Genomic_DNA"/>
</dbReference>
<evidence type="ECO:0000313" key="4">
    <source>
        <dbReference type="Proteomes" id="UP000322214"/>
    </source>
</evidence>
<dbReference type="Proteomes" id="UP000322214">
    <property type="component" value="Chromosome"/>
</dbReference>
<dbReference type="STRING" id="980251.GCA_001642875_00085"/>
<name>A0A5B9PBQ2_9BACT</name>
<dbReference type="Gene3D" id="3.40.640.10">
    <property type="entry name" value="Type I PLP-dependent aspartate aminotransferase-like (Major domain)"/>
    <property type="match status" value="1"/>
</dbReference>
<keyword evidence="2" id="KW-0663">Pyridoxal phosphate</keyword>
<dbReference type="GO" id="GO:0042286">
    <property type="term" value="F:glutamate-1-semialdehyde 2,1-aminomutase activity"/>
    <property type="evidence" value="ECO:0007669"/>
    <property type="project" value="UniProtKB-EC"/>
</dbReference>
<dbReference type="InterPro" id="IPR015424">
    <property type="entry name" value="PyrdxlP-dep_Trfase"/>
</dbReference>
<proteinExistence type="predicted"/>
<dbReference type="PANTHER" id="PTHR43713:SF3">
    <property type="entry name" value="GLUTAMATE-1-SEMIALDEHYDE 2,1-AMINOMUTASE 1, CHLOROPLASTIC-RELATED"/>
    <property type="match status" value="1"/>
</dbReference>
<dbReference type="GO" id="GO:0008483">
    <property type="term" value="F:transaminase activity"/>
    <property type="evidence" value="ECO:0007669"/>
    <property type="project" value="InterPro"/>
</dbReference>
<dbReference type="RefSeq" id="WP_075081552.1">
    <property type="nucleotide sequence ID" value="NZ_CP042912.1"/>
</dbReference>
<dbReference type="KEGG" id="mff:MFFC18_22220"/>
<reference evidence="3 4" key="1">
    <citation type="submission" date="2019-08" db="EMBL/GenBank/DDBJ databases">
        <title>Deep-cultivation of Planctomycetes and their phenomic and genomic characterization uncovers novel biology.</title>
        <authorList>
            <person name="Wiegand S."/>
            <person name="Jogler M."/>
            <person name="Boedeker C."/>
            <person name="Pinto D."/>
            <person name="Vollmers J."/>
            <person name="Rivas-Marin E."/>
            <person name="Kohn T."/>
            <person name="Peeters S.H."/>
            <person name="Heuer A."/>
            <person name="Rast P."/>
            <person name="Oberbeckmann S."/>
            <person name="Bunk B."/>
            <person name="Jeske O."/>
            <person name="Meyerdierks A."/>
            <person name="Storesund J.E."/>
            <person name="Kallscheuer N."/>
            <person name="Luecker S."/>
            <person name="Lage O.M."/>
            <person name="Pohl T."/>
            <person name="Merkel B.J."/>
            <person name="Hornburger P."/>
            <person name="Mueller R.-W."/>
            <person name="Bruemmer F."/>
            <person name="Labrenz M."/>
            <person name="Spormann A.M."/>
            <person name="Op den Camp H."/>
            <person name="Overmann J."/>
            <person name="Amann R."/>
            <person name="Jetten M.S.M."/>
            <person name="Mascher T."/>
            <person name="Medema M.H."/>
            <person name="Devos D.P."/>
            <person name="Kaster A.-K."/>
            <person name="Ovreas L."/>
            <person name="Rohde M."/>
            <person name="Galperin M.Y."/>
            <person name="Jogler C."/>
        </authorList>
    </citation>
    <scope>NUCLEOTIDE SEQUENCE [LARGE SCALE GENOMIC DNA]</scope>
    <source>
        <strain evidence="3 4">FC18</strain>
    </source>
</reference>
<sequence length="559" mass="62795">MLSDSINLKLLEHHARLTAEARYRLLYHRFDPHLQQPIYGERVLPKFSKRASGCQIWDILGSVYLDWTGSSDSNLLGHRHPAVVDAIKQWAIDEPAHELDEPAACDGPLTDPREVSLAKKFADVFNHGDELLVGFTRGRSEALYCATEMARTLTGRPMIAVHEVHSNRPLFAEDQRFRFTRSHFEETNVKTIPLDDVKAIEWLLKTNPDQLAAVVINPPTFQLPPTGYYKELHSLLQKHGTLLILDESETAFRLDIGGAQQHFSIAPDITVTGEKLGGAFAFSAVLGRKELLGRAWRSTMRTLDRPGGLTLDVVEAAFDVVVGRCLPSELRHVGSQLRDGFNDFAQEQGFPCQLVGDPTRLALQFDAQEFLTPEQLRAAFCMFALEEGLITHGEFWPNAAHNGDALFDTMRMLERTTESMTRWMREIVKPEEAIGEPFSKFELRGRIDALNMIRKTMVLTGWVLIDGEPVELSAVDEDGTRVAAEQVQRKDLAAGMPNSPQANNAGFKLSVEVQSIKKPSRFLIEAHRDGKLIYRTLLVHDPAEQSSAPYPFRDGYIFT</sequence>
<evidence type="ECO:0000313" key="3">
    <source>
        <dbReference type="EMBL" id="QEG22342.1"/>
    </source>
</evidence>
<evidence type="ECO:0000256" key="2">
    <source>
        <dbReference type="ARBA" id="ARBA00022898"/>
    </source>
</evidence>
<dbReference type="InterPro" id="IPR015421">
    <property type="entry name" value="PyrdxlP-dep_Trfase_major"/>
</dbReference>
<dbReference type="EC" id="5.4.3.8" evidence="3"/>
<dbReference type="Gene3D" id="3.90.1150.10">
    <property type="entry name" value="Aspartate Aminotransferase, domain 1"/>
    <property type="match status" value="1"/>
</dbReference>
<dbReference type="AlphaFoldDB" id="A0A5B9PBQ2"/>
<comment type="cofactor">
    <cofactor evidence="1">
        <name>pyridoxal 5'-phosphate</name>
        <dbReference type="ChEBI" id="CHEBI:597326"/>
    </cofactor>
</comment>
<evidence type="ECO:0000256" key="1">
    <source>
        <dbReference type="ARBA" id="ARBA00001933"/>
    </source>
</evidence>
<accession>A0A5B9PBQ2</accession>